<accession>A0A0U1D1Z4</accession>
<gene>
    <name evidence="10" type="ORF">A5726_20665</name>
    <name evidence="9" type="ORF">BN970_01213</name>
</gene>
<protein>
    <submittedName>
        <fullName evidence="9">Type VII secretion integral membrane protein EccD</fullName>
    </submittedName>
</protein>
<evidence type="ECO:0000256" key="7">
    <source>
        <dbReference type="SAM" id="Phobius"/>
    </source>
</evidence>
<evidence type="ECO:0000313" key="12">
    <source>
        <dbReference type="Proteomes" id="UP000182227"/>
    </source>
</evidence>
<feature type="transmembrane region" description="Helical" evidence="7">
    <location>
        <begin position="249"/>
        <end position="268"/>
    </location>
</feature>
<evidence type="ECO:0000259" key="8">
    <source>
        <dbReference type="Pfam" id="PF19053"/>
    </source>
</evidence>
<evidence type="ECO:0000313" key="10">
    <source>
        <dbReference type="EMBL" id="OBF17033.1"/>
    </source>
</evidence>
<feature type="transmembrane region" description="Helical" evidence="7">
    <location>
        <begin position="308"/>
        <end position="328"/>
    </location>
</feature>
<dbReference type="EMBL" id="LZHX01000072">
    <property type="protein sequence ID" value="OBF17033.1"/>
    <property type="molecule type" value="Genomic_DNA"/>
</dbReference>
<evidence type="ECO:0000256" key="2">
    <source>
        <dbReference type="ARBA" id="ARBA00006162"/>
    </source>
</evidence>
<feature type="domain" description="EccD-like transmembrane" evidence="8">
    <location>
        <begin position="117"/>
        <end position="445"/>
    </location>
</feature>
<sequence precursor="true">MPDSLCHVSVHCGPPPGVQRVATVDLALPAAMTVAELLPWIVDILGVSDGTPRHWRLARLGGDGLDTSATLMQNDIHDGDILVLTEACGRPPFERPLTAALAVGSADDPLPAGLRVAACLWACALGLVALAWAGIGSAGWSRIATAAVVAVTITAVAVSASRLRLGPHVTATLNVAAVAFAGTLGFLVVPAGPASANFFLAATAAASLGVLLIRTSPCGRALLLAVVTGAGALSLATGISVLWAVPAPAVGAMVSAVGLGLLPLTPRLSIALAGLTPMVPGLPGGDRDSLADNKSDDDTHVVLGHRNLVGLVAGGAAAGALGTTILALSGFRQVTAVEVAFAAAVGVALLLRSRTYASGHCRAVTISCGVLSLTAAFALVVVGTPAHGSWIGIAAVGAGVAALWPVTVQSPVASRIADIIEYAALAAVVPLACWLAGVFDVLRELGLR</sequence>
<reference evidence="9 12" key="1">
    <citation type="submission" date="2015-03" db="EMBL/GenBank/DDBJ databases">
        <authorList>
            <person name="Murphy D."/>
        </authorList>
    </citation>
    <scope>NUCLEOTIDE SEQUENCE [LARGE SCALE GENOMIC DNA]</scope>
    <source>
        <strain evidence="9 12">D16</strain>
    </source>
</reference>
<evidence type="ECO:0000256" key="6">
    <source>
        <dbReference type="ARBA" id="ARBA00023136"/>
    </source>
</evidence>
<feature type="transmembrane region" description="Helical" evidence="7">
    <location>
        <begin position="221"/>
        <end position="243"/>
    </location>
</feature>
<dbReference type="AlphaFoldDB" id="A0A0U1D1Z4"/>
<dbReference type="GeneID" id="44299466"/>
<dbReference type="NCBIfam" id="TIGR03920">
    <property type="entry name" value="T7SS_EccD"/>
    <property type="match status" value="1"/>
</dbReference>
<organism evidence="9 12">
    <name type="scientific">Mycolicibacterium conceptionense</name>
    <dbReference type="NCBI Taxonomy" id="451644"/>
    <lineage>
        <taxon>Bacteria</taxon>
        <taxon>Bacillati</taxon>
        <taxon>Actinomycetota</taxon>
        <taxon>Actinomycetes</taxon>
        <taxon>Mycobacteriales</taxon>
        <taxon>Mycobacteriaceae</taxon>
        <taxon>Mycolicibacterium</taxon>
    </lineage>
</organism>
<feature type="transmembrane region" description="Helical" evidence="7">
    <location>
        <begin position="171"/>
        <end position="189"/>
    </location>
</feature>
<evidence type="ECO:0000256" key="1">
    <source>
        <dbReference type="ARBA" id="ARBA00004651"/>
    </source>
</evidence>
<dbReference type="GO" id="GO:0005886">
    <property type="term" value="C:plasma membrane"/>
    <property type="evidence" value="ECO:0007669"/>
    <property type="project" value="UniProtKB-SubCell"/>
</dbReference>
<dbReference type="Proteomes" id="UP000093779">
    <property type="component" value="Unassembled WGS sequence"/>
</dbReference>
<feature type="transmembrane region" description="Helical" evidence="7">
    <location>
        <begin position="195"/>
        <end position="214"/>
    </location>
</feature>
<evidence type="ECO:0000256" key="5">
    <source>
        <dbReference type="ARBA" id="ARBA00022989"/>
    </source>
</evidence>
<dbReference type="EMBL" id="CTEF01000001">
    <property type="protein sequence ID" value="CQD06545.1"/>
    <property type="molecule type" value="Genomic_DNA"/>
</dbReference>
<dbReference type="RefSeq" id="WP_064897780.1">
    <property type="nucleotide sequence ID" value="NZ_JACKVA010000035.1"/>
</dbReference>
<feature type="transmembrane region" description="Helical" evidence="7">
    <location>
        <begin position="139"/>
        <end position="159"/>
    </location>
</feature>
<feature type="transmembrane region" description="Helical" evidence="7">
    <location>
        <begin position="388"/>
        <end position="407"/>
    </location>
</feature>
<dbReference type="InterPro" id="IPR006707">
    <property type="entry name" value="T7SS_EccD"/>
</dbReference>
<dbReference type="Gene3D" id="3.10.20.90">
    <property type="entry name" value="Phosphatidylinositol 3-kinase Catalytic Subunit, Chain A, domain 1"/>
    <property type="match status" value="1"/>
</dbReference>
<keyword evidence="4 7" id="KW-0812">Transmembrane</keyword>
<comment type="subcellular location">
    <subcellularLocation>
        <location evidence="1">Cell membrane</location>
        <topology evidence="1">Multi-pass membrane protein</topology>
    </subcellularLocation>
</comment>
<reference evidence="10 11" key="2">
    <citation type="submission" date="2016-06" db="EMBL/GenBank/DDBJ databases">
        <authorList>
            <person name="Kjaerup R.B."/>
            <person name="Dalgaard T.S."/>
            <person name="Juul-Madsen H.R."/>
        </authorList>
    </citation>
    <scope>NUCLEOTIDE SEQUENCE [LARGE SCALE GENOMIC DNA]</scope>
    <source>
        <strain evidence="10 11">ACS1953</strain>
    </source>
</reference>
<feature type="transmembrane region" description="Helical" evidence="7">
    <location>
        <begin position="419"/>
        <end position="439"/>
    </location>
</feature>
<evidence type="ECO:0000313" key="9">
    <source>
        <dbReference type="EMBL" id="CQD06545.1"/>
    </source>
</evidence>
<keyword evidence="3" id="KW-1003">Cell membrane</keyword>
<evidence type="ECO:0000256" key="4">
    <source>
        <dbReference type="ARBA" id="ARBA00022692"/>
    </source>
</evidence>
<dbReference type="InterPro" id="IPR044049">
    <property type="entry name" value="EccD_transm"/>
</dbReference>
<feature type="transmembrane region" description="Helical" evidence="7">
    <location>
        <begin position="334"/>
        <end position="351"/>
    </location>
</feature>
<dbReference type="InterPro" id="IPR024962">
    <property type="entry name" value="YukD-like"/>
</dbReference>
<evidence type="ECO:0000313" key="11">
    <source>
        <dbReference type="Proteomes" id="UP000093779"/>
    </source>
</evidence>
<comment type="similarity">
    <text evidence="2">Belongs to the EccD/Snm4 family.</text>
</comment>
<feature type="transmembrane region" description="Helical" evidence="7">
    <location>
        <begin position="363"/>
        <end position="382"/>
    </location>
</feature>
<name>A0A0U1D1Z4_9MYCO</name>
<proteinExistence type="inferred from homology"/>
<dbReference type="Pfam" id="PF08817">
    <property type="entry name" value="YukD"/>
    <property type="match status" value="1"/>
</dbReference>
<keyword evidence="6 7" id="KW-0472">Membrane</keyword>
<feature type="transmembrane region" description="Helical" evidence="7">
    <location>
        <begin position="112"/>
        <end position="133"/>
    </location>
</feature>
<evidence type="ECO:0000256" key="3">
    <source>
        <dbReference type="ARBA" id="ARBA00022475"/>
    </source>
</evidence>
<dbReference type="Pfam" id="PF19053">
    <property type="entry name" value="EccD"/>
    <property type="match status" value="1"/>
</dbReference>
<keyword evidence="5 7" id="KW-1133">Transmembrane helix</keyword>
<dbReference type="Proteomes" id="UP000182227">
    <property type="component" value="Unassembled WGS sequence"/>
</dbReference>